<dbReference type="InterPro" id="IPR003812">
    <property type="entry name" value="Fido"/>
</dbReference>
<gene>
    <name evidence="2" type="ORF">LCGC14_3168540</name>
</gene>
<name>A0A0F8XMR1_9ZZZZ</name>
<organism evidence="2">
    <name type="scientific">marine sediment metagenome</name>
    <dbReference type="NCBI Taxonomy" id="412755"/>
    <lineage>
        <taxon>unclassified sequences</taxon>
        <taxon>metagenomes</taxon>
        <taxon>ecological metagenomes</taxon>
    </lineage>
</organism>
<protein>
    <recommendedName>
        <fullName evidence="1">Fido domain-containing protein</fullName>
    </recommendedName>
</protein>
<dbReference type="AlphaFoldDB" id="A0A0F8XMR1"/>
<comment type="caution">
    <text evidence="2">The sequence shown here is derived from an EMBL/GenBank/DDBJ whole genome shotgun (WGS) entry which is preliminary data.</text>
</comment>
<dbReference type="SUPFAM" id="SSF140931">
    <property type="entry name" value="Fic-like"/>
    <property type="match status" value="1"/>
</dbReference>
<sequence>MDVNAFVRKEVSNQGFDLNTVVGQERVEWMNQAWGYAVLHADEKPTIHDVLELGWLVERELNSCGFRACNVEVGGRHCPHFSAVDSMMKALFRRMGDLAPLEFYYQFEVIHPFLDGNGRVGKVLLCWLLGTLDDPEMPSDLFGSGVP</sequence>
<reference evidence="2" key="1">
    <citation type="journal article" date="2015" name="Nature">
        <title>Complex archaea that bridge the gap between prokaryotes and eukaryotes.</title>
        <authorList>
            <person name="Spang A."/>
            <person name="Saw J.H."/>
            <person name="Jorgensen S.L."/>
            <person name="Zaremba-Niedzwiedzka K."/>
            <person name="Martijn J."/>
            <person name="Lind A.E."/>
            <person name="van Eijk R."/>
            <person name="Schleper C."/>
            <person name="Guy L."/>
            <person name="Ettema T.J."/>
        </authorList>
    </citation>
    <scope>NUCLEOTIDE SEQUENCE</scope>
</reference>
<proteinExistence type="predicted"/>
<evidence type="ECO:0000313" key="2">
    <source>
        <dbReference type="EMBL" id="KKK43389.1"/>
    </source>
</evidence>
<dbReference type="Pfam" id="PF02661">
    <property type="entry name" value="Fic"/>
    <property type="match status" value="1"/>
</dbReference>
<feature type="domain" description="Fido" evidence="1">
    <location>
        <begin position="39"/>
        <end position="147"/>
    </location>
</feature>
<dbReference type="Gene3D" id="1.10.3290.10">
    <property type="entry name" value="Fido-like domain"/>
    <property type="match status" value="1"/>
</dbReference>
<accession>A0A0F8XMR1</accession>
<dbReference type="InterPro" id="IPR036597">
    <property type="entry name" value="Fido-like_dom_sf"/>
</dbReference>
<dbReference type="EMBL" id="LAZR01070254">
    <property type="protein sequence ID" value="KKK43389.1"/>
    <property type="molecule type" value="Genomic_DNA"/>
</dbReference>
<evidence type="ECO:0000259" key="1">
    <source>
        <dbReference type="PROSITE" id="PS51459"/>
    </source>
</evidence>
<dbReference type="PROSITE" id="PS51459">
    <property type="entry name" value="FIDO"/>
    <property type="match status" value="1"/>
</dbReference>